<protein>
    <submittedName>
        <fullName evidence="4">EGF-like domain-containing protein</fullName>
    </submittedName>
</protein>
<dbReference type="InterPro" id="IPR000742">
    <property type="entry name" value="EGF"/>
</dbReference>
<keyword evidence="2" id="KW-1133">Transmembrane helix</keyword>
<dbReference type="Gene3D" id="2.10.25.10">
    <property type="entry name" value="Laminin"/>
    <property type="match status" value="1"/>
</dbReference>
<dbReference type="PROSITE" id="PS50026">
    <property type="entry name" value="EGF_3"/>
    <property type="match status" value="1"/>
</dbReference>
<feature type="disulfide bond" evidence="1">
    <location>
        <begin position="30"/>
        <end position="39"/>
    </location>
</feature>
<dbReference type="EnsemblMetazoa" id="CJA33216.1">
    <property type="protein sequence ID" value="CJA33216.1"/>
    <property type="gene ID" value="WBGene00209063"/>
</dbReference>
<feature type="transmembrane region" description="Helical" evidence="2">
    <location>
        <begin position="66"/>
        <end position="87"/>
    </location>
</feature>
<keyword evidence="1" id="KW-0245">EGF-like domain</keyword>
<keyword evidence="2" id="KW-0472">Membrane</keyword>
<keyword evidence="5" id="KW-1185">Reference proteome</keyword>
<dbReference type="Proteomes" id="UP000005237">
    <property type="component" value="Unassembled WGS sequence"/>
</dbReference>
<dbReference type="CDD" id="cd00054">
    <property type="entry name" value="EGF_CA"/>
    <property type="match status" value="1"/>
</dbReference>
<keyword evidence="2" id="KW-0812">Transmembrane</keyword>
<evidence type="ECO:0000313" key="4">
    <source>
        <dbReference type="EnsemblMetazoa" id="CJA33216.1"/>
    </source>
</evidence>
<evidence type="ECO:0000256" key="2">
    <source>
        <dbReference type="SAM" id="Phobius"/>
    </source>
</evidence>
<dbReference type="AlphaFoldDB" id="A0A8R1ICE7"/>
<sequence>MTRVSSYLCPSSCHFHGICVQMGDLFRCECTSGFSGFSCATPTESPVAEVSADVDMGPVASEGFSAVWVFLAIFFFCTTMFFCCYYVRRLYLERRRCSTSTQTGQTVLPDFIC</sequence>
<dbReference type="PROSITE" id="PS00022">
    <property type="entry name" value="EGF_1"/>
    <property type="match status" value="1"/>
</dbReference>
<feature type="disulfide bond" evidence="1">
    <location>
        <begin position="9"/>
        <end position="19"/>
    </location>
</feature>
<reference evidence="4" key="2">
    <citation type="submission" date="2022-06" db="UniProtKB">
        <authorList>
            <consortium name="EnsemblMetazoa"/>
        </authorList>
    </citation>
    <scope>IDENTIFICATION</scope>
    <source>
        <strain evidence="4">DF5081</strain>
    </source>
</reference>
<evidence type="ECO:0000259" key="3">
    <source>
        <dbReference type="PROSITE" id="PS50026"/>
    </source>
</evidence>
<keyword evidence="1" id="KW-1015">Disulfide bond</keyword>
<organism evidence="4 5">
    <name type="scientific">Caenorhabditis japonica</name>
    <dbReference type="NCBI Taxonomy" id="281687"/>
    <lineage>
        <taxon>Eukaryota</taxon>
        <taxon>Metazoa</taxon>
        <taxon>Ecdysozoa</taxon>
        <taxon>Nematoda</taxon>
        <taxon>Chromadorea</taxon>
        <taxon>Rhabditida</taxon>
        <taxon>Rhabditina</taxon>
        <taxon>Rhabditomorpha</taxon>
        <taxon>Rhabditoidea</taxon>
        <taxon>Rhabditidae</taxon>
        <taxon>Peloderinae</taxon>
        <taxon>Caenorhabditis</taxon>
    </lineage>
</organism>
<evidence type="ECO:0000313" key="5">
    <source>
        <dbReference type="Proteomes" id="UP000005237"/>
    </source>
</evidence>
<evidence type="ECO:0000256" key="1">
    <source>
        <dbReference type="PROSITE-ProRule" id="PRU00076"/>
    </source>
</evidence>
<accession>A0A8R1ICE7</accession>
<name>A0A8R1ICE7_CAEJA</name>
<dbReference type="PROSITE" id="PS01186">
    <property type="entry name" value="EGF_2"/>
    <property type="match status" value="1"/>
</dbReference>
<feature type="domain" description="EGF-like" evidence="3">
    <location>
        <begin position="5"/>
        <end position="40"/>
    </location>
</feature>
<dbReference type="SUPFAM" id="SSF57196">
    <property type="entry name" value="EGF/Laminin"/>
    <property type="match status" value="1"/>
</dbReference>
<proteinExistence type="predicted"/>
<comment type="caution">
    <text evidence="1">Lacks conserved residue(s) required for the propagation of feature annotation.</text>
</comment>
<reference evidence="5" key="1">
    <citation type="submission" date="2010-08" db="EMBL/GenBank/DDBJ databases">
        <authorList>
            <consortium name="Caenorhabditis japonica Sequencing Consortium"/>
            <person name="Wilson R.K."/>
        </authorList>
    </citation>
    <scope>NUCLEOTIDE SEQUENCE [LARGE SCALE GENOMIC DNA]</scope>
    <source>
        <strain evidence="5">DF5081</strain>
    </source>
</reference>